<sequence>MSDHRIPPGQRHVTDFPVLDLGIHPDIHHENWQLRLFGLVAQEVVLDWEQLLAMPQVQRTSDFHCVTTWTRLDVPWEGVLARDVVNLAGPLAEARHVTLHSYDGYTTNVPLAALLDDDVLVAHTVDDAPLSVEHGGPVRLVLPKRYAWKSAKWLSGIEFHAEDRPGYWEVRGYHNEADPWKEERYS</sequence>
<organism evidence="2 3">
    <name type="scientific">Azospira oryzae</name>
    <dbReference type="NCBI Taxonomy" id="146939"/>
    <lineage>
        <taxon>Bacteria</taxon>
        <taxon>Pseudomonadati</taxon>
        <taxon>Pseudomonadota</taxon>
        <taxon>Betaproteobacteria</taxon>
        <taxon>Rhodocyclales</taxon>
        <taxon>Rhodocyclaceae</taxon>
        <taxon>Azospira</taxon>
    </lineage>
</organism>
<proteinExistence type="predicted"/>
<accession>A0ABY0IU52</accession>
<dbReference type="RefSeq" id="WP_014238504.1">
    <property type="nucleotide sequence ID" value="NZ_SHKM01000001.1"/>
</dbReference>
<dbReference type="EMBL" id="SHKM01000001">
    <property type="protein sequence ID" value="RZT90687.1"/>
    <property type="molecule type" value="Genomic_DNA"/>
</dbReference>
<comment type="caution">
    <text evidence="2">The sequence shown here is derived from an EMBL/GenBank/DDBJ whole genome shotgun (WGS) entry which is preliminary data.</text>
</comment>
<feature type="domain" description="Oxidoreductase molybdopterin-binding" evidence="1">
    <location>
        <begin position="25"/>
        <end position="168"/>
    </location>
</feature>
<dbReference type="SUPFAM" id="SSF56524">
    <property type="entry name" value="Oxidoreductase molybdopterin-binding domain"/>
    <property type="match status" value="1"/>
</dbReference>
<dbReference type="Gene3D" id="3.90.420.10">
    <property type="entry name" value="Oxidoreductase, molybdopterin-binding domain"/>
    <property type="match status" value="1"/>
</dbReference>
<protein>
    <submittedName>
        <fullName evidence="2">DMSO/TMAO reductase YedYZ molybdopterin-dependent catalytic subunit</fullName>
    </submittedName>
</protein>
<evidence type="ECO:0000313" key="2">
    <source>
        <dbReference type="EMBL" id="RZT90687.1"/>
    </source>
</evidence>
<reference evidence="2 3" key="1">
    <citation type="submission" date="2019-02" db="EMBL/GenBank/DDBJ databases">
        <title>Genomic Encyclopedia of Type Strains, Phase IV (KMG-IV): sequencing the most valuable type-strain genomes for metagenomic binning, comparative biology and taxonomic classification.</title>
        <authorList>
            <person name="Goeker M."/>
        </authorList>
    </citation>
    <scope>NUCLEOTIDE SEQUENCE [LARGE SCALE GENOMIC DNA]</scope>
    <source>
        <strain evidence="2 3">DSM 21223</strain>
    </source>
</reference>
<keyword evidence="3" id="KW-1185">Reference proteome</keyword>
<evidence type="ECO:0000259" key="1">
    <source>
        <dbReference type="Pfam" id="PF00174"/>
    </source>
</evidence>
<dbReference type="CDD" id="cd02109">
    <property type="entry name" value="arch_bact_SO_family_Moco"/>
    <property type="match status" value="1"/>
</dbReference>
<dbReference type="PANTHER" id="PTHR43032:SF4">
    <property type="entry name" value="OXIDOREDUCTASE MOLYBDOPTERIN-BINDING DOMAIN-CONTAINING PROTEIN"/>
    <property type="match status" value="1"/>
</dbReference>
<evidence type="ECO:0000313" key="3">
    <source>
        <dbReference type="Proteomes" id="UP000292136"/>
    </source>
</evidence>
<dbReference type="Pfam" id="PF00174">
    <property type="entry name" value="Oxidored_molyb"/>
    <property type="match status" value="1"/>
</dbReference>
<dbReference type="InterPro" id="IPR036374">
    <property type="entry name" value="OxRdtase_Mopterin-bd_sf"/>
</dbReference>
<gene>
    <name evidence="2" type="ORF">EV678_1507</name>
</gene>
<dbReference type="PANTHER" id="PTHR43032">
    <property type="entry name" value="PROTEIN-METHIONINE-SULFOXIDE REDUCTASE"/>
    <property type="match status" value="1"/>
</dbReference>
<dbReference type="InterPro" id="IPR000572">
    <property type="entry name" value="OxRdtase_Mopterin-bd_dom"/>
</dbReference>
<dbReference type="Proteomes" id="UP000292136">
    <property type="component" value="Unassembled WGS sequence"/>
</dbReference>
<name>A0ABY0IU52_9RHOO</name>